<comment type="caution">
    <text evidence="1">The sequence shown here is derived from an EMBL/GenBank/DDBJ whole genome shotgun (WGS) entry which is preliminary data.</text>
</comment>
<dbReference type="EMBL" id="JAHRIN010039676">
    <property type="protein sequence ID" value="MEQ2205096.1"/>
    <property type="molecule type" value="Genomic_DNA"/>
</dbReference>
<evidence type="ECO:0000313" key="2">
    <source>
        <dbReference type="Proteomes" id="UP001434883"/>
    </source>
</evidence>
<dbReference type="Proteomes" id="UP001434883">
    <property type="component" value="Unassembled WGS sequence"/>
</dbReference>
<organism evidence="1 2">
    <name type="scientific">Xenoophorus captivus</name>
    <dbReference type="NCBI Taxonomy" id="1517983"/>
    <lineage>
        <taxon>Eukaryota</taxon>
        <taxon>Metazoa</taxon>
        <taxon>Chordata</taxon>
        <taxon>Craniata</taxon>
        <taxon>Vertebrata</taxon>
        <taxon>Euteleostomi</taxon>
        <taxon>Actinopterygii</taxon>
        <taxon>Neopterygii</taxon>
        <taxon>Teleostei</taxon>
        <taxon>Neoteleostei</taxon>
        <taxon>Acanthomorphata</taxon>
        <taxon>Ovalentaria</taxon>
        <taxon>Atherinomorphae</taxon>
        <taxon>Cyprinodontiformes</taxon>
        <taxon>Goodeidae</taxon>
        <taxon>Xenoophorus</taxon>
    </lineage>
</organism>
<sequence length="123" mass="13560">MKRDAPNILSLKVESLAAMRQKESLALLSLILRSTEFKRSLLQKNMSACKGPRRCTSLEFSVKPALLLRPWLGPLIVTIEFRANSASVPDSPPNDEILSACIVTPLGHTPPRHLSNSADMLIQ</sequence>
<name>A0ABV0RAD7_9TELE</name>
<evidence type="ECO:0000313" key="1">
    <source>
        <dbReference type="EMBL" id="MEQ2205096.1"/>
    </source>
</evidence>
<protein>
    <submittedName>
        <fullName evidence="1">Uncharacterized protein</fullName>
    </submittedName>
</protein>
<proteinExistence type="predicted"/>
<gene>
    <name evidence="1" type="ORF">XENOCAPTIV_025260</name>
</gene>
<reference evidence="1 2" key="1">
    <citation type="submission" date="2021-06" db="EMBL/GenBank/DDBJ databases">
        <authorList>
            <person name="Palmer J.M."/>
        </authorList>
    </citation>
    <scope>NUCLEOTIDE SEQUENCE [LARGE SCALE GENOMIC DNA]</scope>
    <source>
        <strain evidence="1 2">XC_2019</strain>
        <tissue evidence="1">Muscle</tissue>
    </source>
</reference>
<keyword evidence="2" id="KW-1185">Reference proteome</keyword>
<accession>A0ABV0RAD7</accession>